<evidence type="ECO:0000259" key="4">
    <source>
        <dbReference type="Pfam" id="PF13193"/>
    </source>
</evidence>
<accession>A0A8X8WV40</accession>
<dbReference type="GO" id="GO:0009698">
    <property type="term" value="P:phenylpropanoid metabolic process"/>
    <property type="evidence" value="ECO:0007669"/>
    <property type="project" value="UniProtKB-KW"/>
</dbReference>
<keyword evidence="7" id="KW-1185">Reference proteome</keyword>
<feature type="domain" description="AMP-binding enzyme C-terminal" evidence="4">
    <location>
        <begin position="553"/>
        <end position="631"/>
    </location>
</feature>
<evidence type="ECO:0000259" key="3">
    <source>
        <dbReference type="Pfam" id="PF00501"/>
    </source>
</evidence>
<gene>
    <name evidence="6" type="ORF">SASPL_137368</name>
</gene>
<comment type="caution">
    <text evidence="6">The sequence shown here is derived from an EMBL/GenBank/DDBJ whole genome shotgun (WGS) entry which is preliminary data.</text>
</comment>
<dbReference type="InterPro" id="IPR011047">
    <property type="entry name" value="Quinoprotein_ADH-like_sf"/>
</dbReference>
<dbReference type="Pfam" id="PF13570">
    <property type="entry name" value="Beta-prop_ACSF4"/>
    <property type="match status" value="1"/>
</dbReference>
<evidence type="ECO:0000256" key="1">
    <source>
        <dbReference type="ARBA" id="ARBA00004930"/>
    </source>
</evidence>
<feature type="domain" description="AMP-dependent synthetase/ligase" evidence="3">
    <location>
        <begin position="154"/>
        <end position="490"/>
    </location>
</feature>
<keyword evidence="2" id="KW-0587">Phenylpropanoid metabolism</keyword>
<dbReference type="InterPro" id="IPR018391">
    <property type="entry name" value="PQQ_b-propeller_rpt"/>
</dbReference>
<sequence length="1219" mass="134658">MSCAGAADCRRSPCCISHEFYKAASKSPNKVAVIHASSIARDSAQPAANSTKFASAESRPPLYDGDEHFTFSDILSAVENLSLRLRRFLDGTTKPSLIKPRSGIGECFRLAMYLFALALVNVASDKSVHISEYLESSSQSVQQPTKTRNMHIPKVVGIYMEPSVEYIVAVLSILRCGEAFMPLDPSWPKERILSLLSYSKADLVIGTDKSIEGNSCHRLDSSKWLVDEGRIPVLFYSVKEIINRQSHLILGWPCENESLRSFCYLMYTSGSTGKPKGVCGTEIGLLNRFLWMQDMYPLHEGDVVLFKTSISFIDHMQEFLGSILSTCTLVIPPFSQLKENVFCIIDFLQCANYYLKAALLQGYFISRFVAVPSLMRTILPSLRGPLLAAIQDSLKLLVLSGEVLNIPLYNMLLKSLPKTSILNLYGSTEVTGDCTYFDCKRLSLLLETEVLTSVPIGLPMSNCDVVLHGENNPHEGEIFVGGLCVAAGYFNHPYLKPLADGTLSSEHDANGCKVQHYYKTGDFARKLPSGDLVCLGRKDRIVKVSGHRIALEEIESALRDHPDVADAAVLSREVDGEFLLLEAHVVMDKTAEHDKLLKTALKNWLLGKLPRIMIPVNIMLTKSLPLTSSGKVDFLSLANSTLPDQQSRIDIGEISQDHLIQVIRKAFSEVLMVEKVSADDNFFVMGGNSISAAYVSFKLGIHMKFLYTFPTPSMLQMALLSPSSHLETYTDLEVDSRRPEGRILSRESSISSTLLDKANKMLIQADTDGGIYNPTKKSKTESNACYSEKQSPANSLWNPTAVQTECSFSRCNKSEHGRQCDRSYLCNSIGPNIVPRDGKGFMRELWKVDMGSCVDASPLVVSSGSNIYLFIGSHSNKFVCIDGRSGIVQWETRLDGRVECSAAIVDELSQIVVGCYQGNIYFLHFSNGNVKWSFRTNGEVKSQPVVDKCRHLVWCGSYDHSLYAIDYKSYCCIYKLPCGGSIFGSPAINENANSSKRATAKLYQILQKTRMTMQQMLYVASTNGHVTALEIKNLPFKKLWKQDVGAPVFGSLSINSSDGNIAVICCLVDGTVVVLRTCGSIVWKVSTGGPIFAGPCASQALPSQVLICSRDGCIYSFEMETGNLIWKHTLGRPITSSPYVDENTQLMSNNSSSSDRLICVCDSSGSIFVLRVDSDMNKVEEFARLDLEGDIFSSPVMIGGRIFVGCRDDYVRCIKLDIK</sequence>
<dbReference type="Gene3D" id="2.130.10.10">
    <property type="entry name" value="YVTN repeat-like/Quinoprotein amine dehydrogenase"/>
    <property type="match status" value="2"/>
</dbReference>
<organism evidence="6">
    <name type="scientific">Salvia splendens</name>
    <name type="common">Scarlet sage</name>
    <dbReference type="NCBI Taxonomy" id="180675"/>
    <lineage>
        <taxon>Eukaryota</taxon>
        <taxon>Viridiplantae</taxon>
        <taxon>Streptophyta</taxon>
        <taxon>Embryophyta</taxon>
        <taxon>Tracheophyta</taxon>
        <taxon>Spermatophyta</taxon>
        <taxon>Magnoliopsida</taxon>
        <taxon>eudicotyledons</taxon>
        <taxon>Gunneridae</taxon>
        <taxon>Pentapetalae</taxon>
        <taxon>asterids</taxon>
        <taxon>lamiids</taxon>
        <taxon>Lamiales</taxon>
        <taxon>Lamiaceae</taxon>
        <taxon>Nepetoideae</taxon>
        <taxon>Mentheae</taxon>
        <taxon>Salviinae</taxon>
        <taxon>Salvia</taxon>
        <taxon>Salvia subgen. Calosphace</taxon>
        <taxon>core Calosphace</taxon>
    </lineage>
</organism>
<dbReference type="Gene3D" id="3.30.300.30">
    <property type="match status" value="1"/>
</dbReference>
<reference evidence="6" key="2">
    <citation type="submission" date="2020-08" db="EMBL/GenBank/DDBJ databases">
        <title>Plant Genome Project.</title>
        <authorList>
            <person name="Zhang R.-G."/>
        </authorList>
    </citation>
    <scope>NUCLEOTIDE SEQUENCE</scope>
    <source>
        <strain evidence="6">Huo1</strain>
        <tissue evidence="6">Leaf</tissue>
    </source>
</reference>
<dbReference type="InterPro" id="IPR000873">
    <property type="entry name" value="AMP-dep_synth/lig_dom"/>
</dbReference>
<comment type="pathway">
    <text evidence="1">Phytoalexin biosynthesis; 3,4',5-trihydroxystilbene biosynthesis; 3,4',5-trihydroxystilbene from trans-4-coumarate: step 1/2.</text>
</comment>
<dbReference type="SUPFAM" id="SSF56801">
    <property type="entry name" value="Acetyl-CoA synthetase-like"/>
    <property type="match status" value="1"/>
</dbReference>
<dbReference type="InterPro" id="IPR025110">
    <property type="entry name" value="AMP-bd_C"/>
</dbReference>
<dbReference type="InterPro" id="IPR042099">
    <property type="entry name" value="ANL_N_sf"/>
</dbReference>
<dbReference type="EMBL" id="PNBA02000014">
    <property type="protein sequence ID" value="KAG6400531.1"/>
    <property type="molecule type" value="Genomic_DNA"/>
</dbReference>
<dbReference type="InterPro" id="IPR045851">
    <property type="entry name" value="AMP-bd_C_sf"/>
</dbReference>
<evidence type="ECO:0000259" key="5">
    <source>
        <dbReference type="Pfam" id="PF13570"/>
    </source>
</evidence>
<name>A0A8X8WV40_SALSN</name>
<evidence type="ECO:0000256" key="2">
    <source>
        <dbReference type="ARBA" id="ARBA00023051"/>
    </source>
</evidence>
<dbReference type="Pfam" id="PF13193">
    <property type="entry name" value="AMP-binding_C"/>
    <property type="match status" value="1"/>
</dbReference>
<dbReference type="SMART" id="SM00564">
    <property type="entry name" value="PQQ"/>
    <property type="match status" value="3"/>
</dbReference>
<dbReference type="InterPro" id="IPR052091">
    <property type="entry name" value="Beta-ala_Activ/Resist"/>
</dbReference>
<feature type="domain" description="Pyrrolo-quinoline quinone repeat" evidence="5">
    <location>
        <begin position="850"/>
        <end position="1216"/>
    </location>
</feature>
<dbReference type="InterPro" id="IPR015943">
    <property type="entry name" value="WD40/YVTN_repeat-like_dom_sf"/>
</dbReference>
<dbReference type="CDD" id="cd05930">
    <property type="entry name" value="A_NRPS"/>
    <property type="match status" value="1"/>
</dbReference>
<dbReference type="GO" id="GO:0043041">
    <property type="term" value="P:amino acid activation for nonribosomal peptide biosynthetic process"/>
    <property type="evidence" value="ECO:0007669"/>
    <property type="project" value="TreeGrafter"/>
</dbReference>
<evidence type="ECO:0008006" key="8">
    <source>
        <dbReference type="Google" id="ProtNLM"/>
    </source>
</evidence>
<dbReference type="PANTHER" id="PTHR44394">
    <property type="entry name" value="BETA-ALANINE-ACTIVATING ENZYME"/>
    <property type="match status" value="1"/>
</dbReference>
<evidence type="ECO:0000313" key="7">
    <source>
        <dbReference type="Proteomes" id="UP000298416"/>
    </source>
</evidence>
<dbReference type="SUPFAM" id="SSF47336">
    <property type="entry name" value="ACP-like"/>
    <property type="match status" value="1"/>
</dbReference>
<dbReference type="AlphaFoldDB" id="A0A8X8WV40"/>
<dbReference type="PANTHER" id="PTHR44394:SF1">
    <property type="entry name" value="BETA-ALANINE-ACTIVATING ENZYME"/>
    <property type="match status" value="1"/>
</dbReference>
<evidence type="ECO:0000313" key="6">
    <source>
        <dbReference type="EMBL" id="KAG6400531.1"/>
    </source>
</evidence>
<dbReference type="InterPro" id="IPR002372">
    <property type="entry name" value="PQQ_rpt_dom"/>
</dbReference>
<reference evidence="6" key="1">
    <citation type="submission" date="2018-01" db="EMBL/GenBank/DDBJ databases">
        <authorList>
            <person name="Mao J.F."/>
        </authorList>
    </citation>
    <scope>NUCLEOTIDE SEQUENCE</scope>
    <source>
        <strain evidence="6">Huo1</strain>
        <tissue evidence="6">Leaf</tissue>
    </source>
</reference>
<dbReference type="Proteomes" id="UP000298416">
    <property type="component" value="Unassembled WGS sequence"/>
</dbReference>
<dbReference type="PROSITE" id="PS00455">
    <property type="entry name" value="AMP_BINDING"/>
    <property type="match status" value="1"/>
</dbReference>
<dbReference type="Gene3D" id="1.10.1200.10">
    <property type="entry name" value="ACP-like"/>
    <property type="match status" value="1"/>
</dbReference>
<dbReference type="SUPFAM" id="SSF50998">
    <property type="entry name" value="Quinoprotein alcohol dehydrogenase-like"/>
    <property type="match status" value="1"/>
</dbReference>
<protein>
    <recommendedName>
        <fullName evidence="8">4-coumarate--CoA ligase</fullName>
    </recommendedName>
</protein>
<proteinExistence type="predicted"/>
<dbReference type="Pfam" id="PF00501">
    <property type="entry name" value="AMP-binding"/>
    <property type="match status" value="1"/>
</dbReference>
<dbReference type="InterPro" id="IPR036736">
    <property type="entry name" value="ACP-like_sf"/>
</dbReference>
<dbReference type="Gene3D" id="3.40.50.12780">
    <property type="entry name" value="N-terminal domain of ligase-like"/>
    <property type="match status" value="1"/>
</dbReference>
<dbReference type="InterPro" id="IPR020845">
    <property type="entry name" value="AMP-binding_CS"/>
</dbReference>